<evidence type="ECO:0000313" key="3">
    <source>
        <dbReference type="EMBL" id="SMF04386.1"/>
    </source>
</evidence>
<dbReference type="Proteomes" id="UP000192917">
    <property type="component" value="Unassembled WGS sequence"/>
</dbReference>
<sequence length="253" mass="26468">MTEYREILVGRDRPLARITLNRPDKLNAFTLTMADELLAAFGEAEADPAVRAVLLGGAGRAFGAGFDLSAVAAMDPPELGPVLEDHFNPLIRAMRRSRLPIVASVQGACAGAAVGLALACDLVIAGRSAFFYEPFVGIALVPDAGNSLFLPRLVGRIRAAGMALLGERIPAEEAGAWGLVWKVVEDAALAGESEAVASRLAAQPAAAVAATKRLLGAAAEAGLDAQLDLERDLQDQAGRSADCRAAIERFLKR</sequence>
<dbReference type="InterPro" id="IPR014748">
    <property type="entry name" value="Enoyl-CoA_hydra_C"/>
</dbReference>
<evidence type="ECO:0000256" key="2">
    <source>
        <dbReference type="RuleBase" id="RU003707"/>
    </source>
</evidence>
<dbReference type="Pfam" id="PF00378">
    <property type="entry name" value="ECH_1"/>
    <property type="match status" value="1"/>
</dbReference>
<name>A0A1Y6BHU6_9PROT</name>
<keyword evidence="3" id="KW-0413">Isomerase</keyword>
<dbReference type="PANTHER" id="PTHR43459:SF1">
    <property type="entry name" value="EG:BACN32G11.4 PROTEIN"/>
    <property type="match status" value="1"/>
</dbReference>
<dbReference type="PROSITE" id="PS00166">
    <property type="entry name" value="ENOYL_COA_HYDRATASE"/>
    <property type="match status" value="1"/>
</dbReference>
<dbReference type="GO" id="GO:0016853">
    <property type="term" value="F:isomerase activity"/>
    <property type="evidence" value="ECO:0007669"/>
    <property type="project" value="UniProtKB-KW"/>
</dbReference>
<dbReference type="STRING" id="560819.SAMN05428998_103195"/>
<evidence type="ECO:0000313" key="4">
    <source>
        <dbReference type="Proteomes" id="UP000192917"/>
    </source>
</evidence>
<dbReference type="EMBL" id="FWZX01000003">
    <property type="protein sequence ID" value="SMF04386.1"/>
    <property type="molecule type" value="Genomic_DNA"/>
</dbReference>
<dbReference type="RefSeq" id="WP_085121634.1">
    <property type="nucleotide sequence ID" value="NZ_FWZX01000003.1"/>
</dbReference>
<dbReference type="PANTHER" id="PTHR43459">
    <property type="entry name" value="ENOYL-COA HYDRATASE"/>
    <property type="match status" value="1"/>
</dbReference>
<reference evidence="3 4" key="1">
    <citation type="submission" date="2017-04" db="EMBL/GenBank/DDBJ databases">
        <authorList>
            <person name="Afonso C.L."/>
            <person name="Miller P.J."/>
            <person name="Scott M.A."/>
            <person name="Spackman E."/>
            <person name="Goraichik I."/>
            <person name="Dimitrov K.M."/>
            <person name="Suarez D.L."/>
            <person name="Swayne D.E."/>
        </authorList>
    </citation>
    <scope>NUCLEOTIDE SEQUENCE [LARGE SCALE GENOMIC DNA]</scope>
    <source>
        <strain evidence="3 4">USBA 355</strain>
    </source>
</reference>
<dbReference type="SUPFAM" id="SSF52096">
    <property type="entry name" value="ClpP/crotonase"/>
    <property type="match status" value="1"/>
</dbReference>
<dbReference type="CDD" id="cd06558">
    <property type="entry name" value="crotonase-like"/>
    <property type="match status" value="1"/>
</dbReference>
<dbReference type="InterPro" id="IPR029045">
    <property type="entry name" value="ClpP/crotonase-like_dom_sf"/>
</dbReference>
<gene>
    <name evidence="3" type="ORF">SAMN05428998_103195</name>
</gene>
<organism evidence="3 4">
    <name type="scientific">Tistlia consotensis USBA 355</name>
    <dbReference type="NCBI Taxonomy" id="560819"/>
    <lineage>
        <taxon>Bacteria</taxon>
        <taxon>Pseudomonadati</taxon>
        <taxon>Pseudomonadota</taxon>
        <taxon>Alphaproteobacteria</taxon>
        <taxon>Rhodospirillales</taxon>
        <taxon>Rhodovibrionaceae</taxon>
        <taxon>Tistlia</taxon>
    </lineage>
</organism>
<proteinExistence type="inferred from homology"/>
<dbReference type="Gene3D" id="1.10.12.10">
    <property type="entry name" value="Lyase 2-enoyl-coa Hydratase, Chain A, domain 2"/>
    <property type="match status" value="1"/>
</dbReference>
<comment type="similarity">
    <text evidence="1 2">Belongs to the enoyl-CoA hydratase/isomerase family.</text>
</comment>
<dbReference type="Gene3D" id="3.90.226.10">
    <property type="entry name" value="2-enoyl-CoA Hydratase, Chain A, domain 1"/>
    <property type="match status" value="1"/>
</dbReference>
<dbReference type="AlphaFoldDB" id="A0A1Y6BHU6"/>
<accession>A0A1Y6BHU6</accession>
<dbReference type="InterPro" id="IPR001753">
    <property type="entry name" value="Enoyl-CoA_hydra/iso"/>
</dbReference>
<protein>
    <submittedName>
        <fullName evidence="3">2-(1,2-epoxy-1,2-dihydrophenyl)acetyl-CoA isomerase</fullName>
    </submittedName>
</protein>
<keyword evidence="4" id="KW-1185">Reference proteome</keyword>
<evidence type="ECO:0000256" key="1">
    <source>
        <dbReference type="ARBA" id="ARBA00005254"/>
    </source>
</evidence>
<dbReference type="InterPro" id="IPR018376">
    <property type="entry name" value="Enoyl-CoA_hyd/isom_CS"/>
</dbReference>